<keyword evidence="3" id="KW-0732">Signal</keyword>
<keyword evidence="7" id="KW-1185">Reference proteome</keyword>
<evidence type="ECO:0000256" key="2">
    <source>
        <dbReference type="ARBA" id="ARBA00007639"/>
    </source>
</evidence>
<comment type="subcellular location">
    <subcellularLocation>
        <location evidence="1">Cell envelope</location>
    </subcellularLocation>
</comment>
<dbReference type="Pfam" id="PF13407">
    <property type="entry name" value="Peripla_BP_4"/>
    <property type="match status" value="1"/>
</dbReference>
<dbReference type="SUPFAM" id="SSF53822">
    <property type="entry name" value="Periplasmic binding protein-like I"/>
    <property type="match status" value="1"/>
</dbReference>
<keyword evidence="4" id="KW-1133">Transmembrane helix</keyword>
<sequence>MKFSSIIYVLLVFSFLTMTALSIYYYLQIQQDKVKISQAVSSGTPLPDYHFALIGEELDHDYWRLVGKGAKQNETEYDVFVEYEGPERSNPEEQLKLLDKAIKKKVDGIIVQALNDEFTPLIDLAVGKGIPVITIDTDSPDSLRSAYIGTDNYAAGQLAGKALIEDTGGEAVVGIVTGRFNNTHHSLRVEGFRDVIEQEAGIDIVAIEESNIDRIGAEEKAHNMLTEHKEITALYGTSALDGTGISEAAESLDRQDLYVITFDTLEENLRLLEKGKVDALVEQQPWKMGHQSVKIMTDLINEKQVKKIHHTNSSIVRKQNLPYRQDLRGGRQ</sequence>
<dbReference type="InterPro" id="IPR028082">
    <property type="entry name" value="Peripla_BP_I"/>
</dbReference>
<reference evidence="7" key="1">
    <citation type="submission" date="2014-03" db="EMBL/GenBank/DDBJ databases">
        <authorList>
            <person name="Urmite Genomes U."/>
        </authorList>
    </citation>
    <scope>NUCLEOTIDE SEQUENCE [LARGE SCALE GENOMIC DNA]</scope>
    <source>
        <strain evidence="7">HD-03</strain>
    </source>
</reference>
<keyword evidence="4" id="KW-0812">Transmembrane</keyword>
<dbReference type="Proteomes" id="UP000028868">
    <property type="component" value="Unassembled WGS sequence"/>
</dbReference>
<dbReference type="EMBL" id="CCDI010000008">
    <property type="protein sequence ID" value="CDQ25670.1"/>
    <property type="molecule type" value="Genomic_DNA"/>
</dbReference>
<dbReference type="PANTHER" id="PTHR46847:SF1">
    <property type="entry name" value="D-ALLOSE-BINDING PERIPLASMIC PROTEIN-RELATED"/>
    <property type="match status" value="1"/>
</dbReference>
<comment type="similarity">
    <text evidence="2">Belongs to the bacterial solute-binding protein 2 family.</text>
</comment>
<proteinExistence type="inferred from homology"/>
<dbReference type="CDD" id="cd06314">
    <property type="entry name" value="PBP1_tmGBP"/>
    <property type="match status" value="1"/>
</dbReference>
<gene>
    <name evidence="6" type="primary">alsB</name>
    <name evidence="6" type="ORF">BN983_04027</name>
</gene>
<name>A0A024P9R2_9BACI</name>
<evidence type="ECO:0000313" key="7">
    <source>
        <dbReference type="Proteomes" id="UP000028868"/>
    </source>
</evidence>
<organism evidence="6 7">
    <name type="scientific">Halobacillus karajensis</name>
    <dbReference type="NCBI Taxonomy" id="195088"/>
    <lineage>
        <taxon>Bacteria</taxon>
        <taxon>Bacillati</taxon>
        <taxon>Bacillota</taxon>
        <taxon>Bacilli</taxon>
        <taxon>Bacillales</taxon>
        <taxon>Bacillaceae</taxon>
        <taxon>Halobacillus</taxon>
    </lineage>
</organism>
<keyword evidence="4" id="KW-0472">Membrane</keyword>
<accession>A0A024P9R2</accession>
<dbReference type="AlphaFoldDB" id="A0A024P9R2"/>
<dbReference type="PANTHER" id="PTHR46847">
    <property type="entry name" value="D-ALLOSE-BINDING PERIPLASMIC PROTEIN-RELATED"/>
    <property type="match status" value="1"/>
</dbReference>
<dbReference type="GO" id="GO:0030313">
    <property type="term" value="C:cell envelope"/>
    <property type="evidence" value="ECO:0007669"/>
    <property type="project" value="UniProtKB-SubCell"/>
</dbReference>
<dbReference type="Gene3D" id="3.40.50.2300">
    <property type="match status" value="2"/>
</dbReference>
<comment type="caution">
    <text evidence="6">The sequence shown here is derived from an EMBL/GenBank/DDBJ whole genome shotgun (WGS) entry which is preliminary data.</text>
</comment>
<evidence type="ECO:0000256" key="1">
    <source>
        <dbReference type="ARBA" id="ARBA00004196"/>
    </source>
</evidence>
<protein>
    <submittedName>
        <fullName evidence="6">D-allose-binding periplasmic protein</fullName>
    </submittedName>
</protein>
<dbReference type="RefSeq" id="WP_035511601.1">
    <property type="nucleotide sequence ID" value="NZ_CCDH010000004.1"/>
</dbReference>
<dbReference type="OrthoDB" id="6196975at2"/>
<evidence type="ECO:0000256" key="4">
    <source>
        <dbReference type="SAM" id="Phobius"/>
    </source>
</evidence>
<evidence type="ECO:0000256" key="3">
    <source>
        <dbReference type="ARBA" id="ARBA00022729"/>
    </source>
</evidence>
<feature type="domain" description="Periplasmic binding protein" evidence="5">
    <location>
        <begin position="51"/>
        <end position="303"/>
    </location>
</feature>
<dbReference type="GO" id="GO:0030246">
    <property type="term" value="F:carbohydrate binding"/>
    <property type="evidence" value="ECO:0007669"/>
    <property type="project" value="UniProtKB-ARBA"/>
</dbReference>
<evidence type="ECO:0000313" key="6">
    <source>
        <dbReference type="EMBL" id="CDQ25670.1"/>
    </source>
</evidence>
<feature type="transmembrane region" description="Helical" evidence="4">
    <location>
        <begin position="6"/>
        <end position="27"/>
    </location>
</feature>
<evidence type="ECO:0000259" key="5">
    <source>
        <dbReference type="Pfam" id="PF13407"/>
    </source>
</evidence>
<reference evidence="6 7" key="2">
    <citation type="submission" date="2014-05" db="EMBL/GenBank/DDBJ databases">
        <title>Draft genome sequence of Halobacillus karajensis HK-03.</title>
        <authorList>
            <person name="Khelaifia S."/>
            <person name="Croce O."/>
            <person name="Lagier J.C."/>
            <person name="Raoult D."/>
        </authorList>
    </citation>
    <scope>NUCLEOTIDE SEQUENCE [LARGE SCALE GENOMIC DNA]</scope>
    <source>
        <strain evidence="6 7">HD-03</strain>
    </source>
</reference>
<dbReference type="InterPro" id="IPR025997">
    <property type="entry name" value="SBP_2_dom"/>
</dbReference>